<dbReference type="KEGG" id="bze:COCCADRAFT_682"/>
<dbReference type="EMBL" id="KI964541">
    <property type="protein sequence ID" value="EUC38679.1"/>
    <property type="molecule type" value="Genomic_DNA"/>
</dbReference>
<dbReference type="SUPFAM" id="SSF56112">
    <property type="entry name" value="Protein kinase-like (PK-like)"/>
    <property type="match status" value="1"/>
</dbReference>
<proteinExistence type="predicted"/>
<sequence length="82" mass="9481">MISGFNEEIRPRLPHTPRVRLPVDTIPDRPILVYEYLDKDLINQVQGQASLRARKEILKAILEGIADLHDRDIVHLGKYQVI</sequence>
<dbReference type="STRING" id="930089.W6YTG2"/>
<reference evidence="1 2" key="1">
    <citation type="journal article" date="2013" name="PLoS Genet.">
        <title>Comparative genome structure, secondary metabolite, and effector coding capacity across Cochliobolus pathogens.</title>
        <authorList>
            <person name="Condon B.J."/>
            <person name="Leng Y."/>
            <person name="Wu D."/>
            <person name="Bushley K.E."/>
            <person name="Ohm R.A."/>
            <person name="Otillar R."/>
            <person name="Martin J."/>
            <person name="Schackwitz W."/>
            <person name="Grimwood J."/>
            <person name="MohdZainudin N."/>
            <person name="Xue C."/>
            <person name="Wang R."/>
            <person name="Manning V.A."/>
            <person name="Dhillon B."/>
            <person name="Tu Z.J."/>
            <person name="Steffenson B.J."/>
            <person name="Salamov A."/>
            <person name="Sun H."/>
            <person name="Lowry S."/>
            <person name="LaButti K."/>
            <person name="Han J."/>
            <person name="Copeland A."/>
            <person name="Lindquist E."/>
            <person name="Barry K."/>
            <person name="Schmutz J."/>
            <person name="Baker S.E."/>
            <person name="Ciuffetti L.M."/>
            <person name="Grigoriev I.V."/>
            <person name="Zhong S."/>
            <person name="Turgeon B.G."/>
        </authorList>
    </citation>
    <scope>NUCLEOTIDE SEQUENCE [LARGE SCALE GENOMIC DNA]</scope>
    <source>
        <strain evidence="1 2">26-R-13</strain>
    </source>
</reference>
<dbReference type="RefSeq" id="XP_007706986.1">
    <property type="nucleotide sequence ID" value="XM_007708796.1"/>
</dbReference>
<evidence type="ECO:0000313" key="2">
    <source>
        <dbReference type="Proteomes" id="UP000053841"/>
    </source>
</evidence>
<dbReference type="GeneID" id="19150573"/>
<dbReference type="AlphaFoldDB" id="W6YTG2"/>
<keyword evidence="2" id="KW-1185">Reference proteome</keyword>
<protein>
    <recommendedName>
        <fullName evidence="3">Protein kinase domain-containing protein</fullName>
    </recommendedName>
</protein>
<dbReference type="OrthoDB" id="4062651at2759"/>
<evidence type="ECO:0000313" key="1">
    <source>
        <dbReference type="EMBL" id="EUC38679.1"/>
    </source>
</evidence>
<accession>W6YTG2</accession>
<organism evidence="1 2">
    <name type="scientific">Cochliobolus carbonum (strain 26-R-13)</name>
    <name type="common">Maize leaf spot fungus</name>
    <name type="synonym">Bipolaris zeicola</name>
    <dbReference type="NCBI Taxonomy" id="930089"/>
    <lineage>
        <taxon>Eukaryota</taxon>
        <taxon>Fungi</taxon>
        <taxon>Dikarya</taxon>
        <taxon>Ascomycota</taxon>
        <taxon>Pezizomycotina</taxon>
        <taxon>Dothideomycetes</taxon>
        <taxon>Pleosporomycetidae</taxon>
        <taxon>Pleosporales</taxon>
        <taxon>Pleosporineae</taxon>
        <taxon>Pleosporaceae</taxon>
        <taxon>Bipolaris</taxon>
    </lineage>
</organism>
<dbReference type="HOGENOM" id="CLU_2557962_0_0_1"/>
<evidence type="ECO:0008006" key="3">
    <source>
        <dbReference type="Google" id="ProtNLM"/>
    </source>
</evidence>
<gene>
    <name evidence="1" type="ORF">COCCADRAFT_682</name>
</gene>
<dbReference type="InterPro" id="IPR011009">
    <property type="entry name" value="Kinase-like_dom_sf"/>
</dbReference>
<dbReference type="Proteomes" id="UP000053841">
    <property type="component" value="Unassembled WGS sequence"/>
</dbReference>
<name>W6YTG2_COCC2</name>